<keyword evidence="1" id="KW-0175">Coiled coil</keyword>
<protein>
    <submittedName>
        <fullName evidence="2">Uncharacterized protein</fullName>
    </submittedName>
</protein>
<name>A0A413IU57_9BACT</name>
<dbReference type="AlphaFoldDB" id="A0A413IU57"/>
<accession>A0A413IU57</accession>
<gene>
    <name evidence="2" type="ORF">DXA50_00665</name>
</gene>
<evidence type="ECO:0000256" key="1">
    <source>
        <dbReference type="SAM" id="Coils"/>
    </source>
</evidence>
<dbReference type="Proteomes" id="UP000286063">
    <property type="component" value="Unassembled WGS sequence"/>
</dbReference>
<dbReference type="OrthoDB" id="1096049at2"/>
<comment type="caution">
    <text evidence="2">The sequence shown here is derived from an EMBL/GenBank/DDBJ whole genome shotgun (WGS) entry which is preliminary data.</text>
</comment>
<organism evidence="2 3">
    <name type="scientific">Butyricimonas virosa</name>
    <dbReference type="NCBI Taxonomy" id="544645"/>
    <lineage>
        <taxon>Bacteria</taxon>
        <taxon>Pseudomonadati</taxon>
        <taxon>Bacteroidota</taxon>
        <taxon>Bacteroidia</taxon>
        <taxon>Bacteroidales</taxon>
        <taxon>Odoribacteraceae</taxon>
        <taxon>Butyricimonas</taxon>
    </lineage>
</organism>
<proteinExistence type="predicted"/>
<sequence length="76" mass="9109">MKIYQRQLEECYRKLEQAGQVGQTRELRVSLGKVIDKIRLINTMDNLIHKKSEEMRRLIEEVMGDIDDLAQRHHIF</sequence>
<feature type="coiled-coil region" evidence="1">
    <location>
        <begin position="41"/>
        <end position="72"/>
    </location>
</feature>
<reference evidence="2 3" key="1">
    <citation type="submission" date="2018-08" db="EMBL/GenBank/DDBJ databases">
        <title>A genome reference for cultivated species of the human gut microbiota.</title>
        <authorList>
            <person name="Zou Y."/>
            <person name="Xue W."/>
            <person name="Luo G."/>
        </authorList>
    </citation>
    <scope>NUCLEOTIDE SEQUENCE [LARGE SCALE GENOMIC DNA]</scope>
    <source>
        <strain evidence="2 3">OF02-7</strain>
    </source>
</reference>
<dbReference type="RefSeq" id="WP_117774527.1">
    <property type="nucleotide sequence ID" value="NZ_CAUEFF010000006.1"/>
</dbReference>
<evidence type="ECO:0000313" key="2">
    <source>
        <dbReference type="EMBL" id="RGY21400.1"/>
    </source>
</evidence>
<dbReference type="EMBL" id="QSCR01000001">
    <property type="protein sequence ID" value="RGY21400.1"/>
    <property type="molecule type" value="Genomic_DNA"/>
</dbReference>
<evidence type="ECO:0000313" key="3">
    <source>
        <dbReference type="Proteomes" id="UP000286063"/>
    </source>
</evidence>